<evidence type="ECO:0000256" key="1">
    <source>
        <dbReference type="ARBA" id="ARBA00004141"/>
    </source>
</evidence>
<dbReference type="GO" id="GO:0098703">
    <property type="term" value="P:calcium ion import across plasma membrane"/>
    <property type="evidence" value="ECO:0007669"/>
    <property type="project" value="TreeGrafter"/>
</dbReference>
<keyword evidence="9" id="KW-1185">Reference proteome</keyword>
<feature type="domain" description="Polycystin cation channel PKD1/PKD2" evidence="7">
    <location>
        <begin position="1348"/>
        <end position="1571"/>
    </location>
</feature>
<keyword evidence="4 6" id="KW-1133">Transmembrane helix</keyword>
<keyword evidence="5 6" id="KW-0472">Membrane</keyword>
<proteinExistence type="predicted"/>
<dbReference type="Pfam" id="PF08016">
    <property type="entry name" value="PKD_channel"/>
    <property type="match status" value="1"/>
</dbReference>
<dbReference type="InterPro" id="IPR013122">
    <property type="entry name" value="PKD1_2_channel"/>
</dbReference>
<comment type="subcellular location">
    <subcellularLocation>
        <location evidence="1">Membrane</location>
        <topology evidence="1">Multi-pass membrane protein</topology>
    </subcellularLocation>
</comment>
<dbReference type="OrthoDB" id="47802at2759"/>
<dbReference type="InParanoid" id="A0A078B936"/>
<feature type="transmembrane region" description="Helical" evidence="6">
    <location>
        <begin position="1467"/>
        <end position="1492"/>
    </location>
</feature>
<feature type="transmembrane region" description="Helical" evidence="6">
    <location>
        <begin position="1390"/>
        <end position="1411"/>
    </location>
</feature>
<feature type="transmembrane region" description="Helical" evidence="6">
    <location>
        <begin position="1352"/>
        <end position="1370"/>
    </location>
</feature>
<evidence type="ECO:0000256" key="2">
    <source>
        <dbReference type="ARBA" id="ARBA00022692"/>
    </source>
</evidence>
<evidence type="ECO:0000313" key="8">
    <source>
        <dbReference type="EMBL" id="CDW90751.1"/>
    </source>
</evidence>
<organism evidence="8 9">
    <name type="scientific">Stylonychia lemnae</name>
    <name type="common">Ciliate</name>
    <dbReference type="NCBI Taxonomy" id="5949"/>
    <lineage>
        <taxon>Eukaryota</taxon>
        <taxon>Sar</taxon>
        <taxon>Alveolata</taxon>
        <taxon>Ciliophora</taxon>
        <taxon>Intramacronucleata</taxon>
        <taxon>Spirotrichea</taxon>
        <taxon>Stichotrichia</taxon>
        <taxon>Sporadotrichida</taxon>
        <taxon>Oxytrichidae</taxon>
        <taxon>Stylonychinae</taxon>
        <taxon>Stylonychia</taxon>
    </lineage>
</organism>
<feature type="transmembrane region" description="Helical" evidence="6">
    <location>
        <begin position="1540"/>
        <end position="1564"/>
    </location>
</feature>
<keyword evidence="3" id="KW-0677">Repeat</keyword>
<accession>A0A078B936</accession>
<dbReference type="GO" id="GO:0005216">
    <property type="term" value="F:monoatomic ion channel activity"/>
    <property type="evidence" value="ECO:0007669"/>
    <property type="project" value="InterPro"/>
</dbReference>
<evidence type="ECO:0000259" key="7">
    <source>
        <dbReference type="Pfam" id="PF08016"/>
    </source>
</evidence>
<evidence type="ECO:0000256" key="5">
    <source>
        <dbReference type="ARBA" id="ARBA00023136"/>
    </source>
</evidence>
<dbReference type="GO" id="GO:0005886">
    <property type="term" value="C:plasma membrane"/>
    <property type="evidence" value="ECO:0007669"/>
    <property type="project" value="TreeGrafter"/>
</dbReference>
<dbReference type="EMBL" id="CCKQ01018770">
    <property type="protein sequence ID" value="CDW90751.1"/>
    <property type="molecule type" value="Genomic_DNA"/>
</dbReference>
<dbReference type="PANTHER" id="PTHR10582">
    <property type="entry name" value="TRANSIENT RECEPTOR POTENTIAL ION CHANNEL PROTEIN"/>
    <property type="match status" value="1"/>
</dbReference>
<evidence type="ECO:0000256" key="3">
    <source>
        <dbReference type="ARBA" id="ARBA00022737"/>
    </source>
</evidence>
<protein>
    <recommendedName>
        <fullName evidence="7">Polycystin cation channel PKD1/PKD2 domain-containing protein</fullName>
    </recommendedName>
</protein>
<dbReference type="InterPro" id="IPR024862">
    <property type="entry name" value="TRPV"/>
</dbReference>
<feature type="transmembrane region" description="Helical" evidence="6">
    <location>
        <begin position="1322"/>
        <end position="1340"/>
    </location>
</feature>
<evidence type="ECO:0000256" key="4">
    <source>
        <dbReference type="ARBA" id="ARBA00022989"/>
    </source>
</evidence>
<evidence type="ECO:0000256" key="6">
    <source>
        <dbReference type="SAM" id="Phobius"/>
    </source>
</evidence>
<sequence length="1693" mass="200147">MSRPPAGANAKPYSQGFLNETQTSYSFLEEVTYKVNLRQLYVIKSTCFIHNAMEYCPVLVQIQSELQKHHNGAKFLLQVWNRANKKVYEKPLRSEITKWNINYNFFIFKTEKPDEDNDCFHIVNLDNGNQTILIEDFLQDPECNLNFANKYYLVKYFSYFDNTFYIASRQHIKLLKQGNEYESGAVERITVDVDSQVQTISPEDVKIHGLFINEGDDGNHVLIVAMETLDNQMDFNYLTVLEIPPDAEEFQYKFVQMKEIVPRNDKFDPVNRLAVVFDNWNDFYALTSRESNKIDFYYAGNRVSSMTEPPSEQVNGIDVSFDELYFMMGKHDIRSVKQNLNARISFDETEQMKKGFIFQNIFYQRIKNHCKLFNSFVFIKTYMLVAHGHIVSSFNVLKQKWINHFEFDSQVVSIFRMKDENDDFDICVLLSDGKIIFINQQANEDPDSEDFNIDTSLELSCTGNLLKFSNDRDDNQWAFMLASEANEEKESGFTYTLNILHQRQMYHFTDEKYPFLCNDTNFIFMFAPSDKTEILIQQNDNVSLYELTMGPEEPAVNFIWQMDNVPDLEKQIHSGIRFKDDRFMFIVDDENFYKIDIKTNETKTYVEQKCVGLYFSDNNYLYTLCHQTNPTGWQVKQSGFRLYDIENVIEKDQDLSYLLSSVQVGCQGLIDFSHTNQRLVFLSSYDNIEVIPVLHRNTVSFIGMEKREKYLAARVIEDKFVTLDRHNVLRTWGVLTGKIRMQWNLKDNKTDQDYSNFEIFMWDEYNFTYRREWYNKILIKSLTPIEDYDENIFFEPQQTKAHIKSQVTFVQNTTKSFYEYKLIEIVNEREIKEHCSFIHPFYQDGQVQNIFFSQDTQYMYEHLVHQRLYIYKKQVISGSKVTWQKVHRFVNFPVDLLTQCVYPFLFSKDFSMYLDVDRKLRTYIIRDSFTQEIRYQIPDWLLESSNKLEGFHMAAHRFMWIDNDTIKIVNKEGIERLIDLKNNFKEIEFNRIPMYDNEWCSNNHYYIDAPPPEPKPEDEESNPPLTFDTLERLKRKYQHYKSAYYLDKKTDAHSLYQVLNTVDYNVRETEERYIADLSFTFLHWNLMEQLESEELEAEQIDQEQVQRLIYNILPGGQTFLHKLSEKSDVIEAIMDICQPNAEDRSEIKFEVPFLVNFEGQSPMDLLNEKKDYKGLDMMLGYLAGYDYDHHSRAISHIIPTLIERELPSICEYLNSRLLQTEHIAKIKKGMIKRHDTPGVSVSSFWHNQEDIDTILQPAPIEQVLNLEFVDIPYVHTYSNKVSNTFMAALASTTDMELFDQKVIRKFIEYKWPLTLRYTIRKLFLPFIGFLGFYLVYMNEIYYIRQNGTAYEILNYLFVVPLTIFAFYFLFMEVKQFHKTGISYLSSFWNYLDFTPPILLISFIILELIGIFDYTRQPINDKDGNPTDKFIRIYHNQDLEASLQATMSLMLWIKLLYFFRIFQSTGYLIRIITEVVIDMRHFLLIMALTIIAFGDSMRSISTSEEEGNEFIPNYYDAFTYCYRMILGDFDPETFGQVNRTYMWILFILCTVFNMIIMLNLLIAIISESFAKVNEVSVQASYQEKADIIAENSYLIPENEVQNFCPENKYLLIASDVAQELKEKGDALDYKLETIISKVNVHTNQVEQSLNDQIKGARENFKSEIKRTLDIMKEENGKVFTLLDEVKTRMALSEA</sequence>
<name>A0A078B936_STYLE</name>
<gene>
    <name evidence="8" type="primary">Contig1356.g1488</name>
    <name evidence="8" type="ORF">STYLEM_19898</name>
</gene>
<reference evidence="8 9" key="1">
    <citation type="submission" date="2014-06" db="EMBL/GenBank/DDBJ databases">
        <authorList>
            <person name="Swart Estienne"/>
        </authorList>
    </citation>
    <scope>NUCLEOTIDE SEQUENCE [LARGE SCALE GENOMIC DNA]</scope>
    <source>
        <strain evidence="8 9">130c</strain>
    </source>
</reference>
<feature type="transmembrane region" description="Helical" evidence="6">
    <location>
        <begin position="1440"/>
        <end position="1461"/>
    </location>
</feature>
<evidence type="ECO:0000313" key="9">
    <source>
        <dbReference type="Proteomes" id="UP000039865"/>
    </source>
</evidence>
<keyword evidence="2 6" id="KW-0812">Transmembrane</keyword>
<dbReference type="PANTHER" id="PTHR10582:SF2">
    <property type="entry name" value="INACTIVE"/>
    <property type="match status" value="1"/>
</dbReference>
<dbReference type="Proteomes" id="UP000039865">
    <property type="component" value="Unassembled WGS sequence"/>
</dbReference>